<accession>A0A8T8SGW2</accession>
<name>A0A8T8SGW2_9BASI</name>
<reference evidence="1" key="2">
    <citation type="journal article" date="2019" name="IMA Fungus">
        <title>Genome sequencing and comparison of five Tilletia species to identify candidate genes for the detection of regulated species infecting wheat.</title>
        <authorList>
            <person name="Nguyen H.D.T."/>
            <person name="Sultana T."/>
            <person name="Kesanakurti P."/>
            <person name="Hambleton S."/>
        </authorList>
    </citation>
    <scope>NUCLEOTIDE SEQUENCE</scope>
    <source>
        <strain evidence="1">DAOMC 236416</strain>
    </source>
</reference>
<evidence type="ECO:0000313" key="1">
    <source>
        <dbReference type="EMBL" id="KAE8240056.1"/>
    </source>
</evidence>
<gene>
    <name evidence="1" type="ORF">A4X13_0g7959</name>
</gene>
<sequence length="153" mass="16785">MSSVPAKRQLSPIPEDTTNKFARVATAEAVYAIILGIERERDEERSKRQGLNRLVNELQGKIADRDAEINAWRLKAEAAAVESGLVTRLEEDLAAALAKVTKIQSANIKITDKLKATHDRDATTAKHIKNIADKAAKDLKAAVEKLEPPPPRS</sequence>
<comment type="caution">
    <text evidence="1">The sequence shown here is derived from an EMBL/GenBank/DDBJ whole genome shotgun (WGS) entry which is preliminary data.</text>
</comment>
<dbReference type="AlphaFoldDB" id="A0A8T8SGW2"/>
<evidence type="ECO:0000313" key="2">
    <source>
        <dbReference type="Proteomes" id="UP000077521"/>
    </source>
</evidence>
<protein>
    <submittedName>
        <fullName evidence="1">Uncharacterized protein</fullName>
    </submittedName>
</protein>
<proteinExistence type="predicted"/>
<dbReference type="Proteomes" id="UP000077521">
    <property type="component" value="Unassembled WGS sequence"/>
</dbReference>
<keyword evidence="2" id="KW-1185">Reference proteome</keyword>
<dbReference type="EMBL" id="LWDF02001167">
    <property type="protein sequence ID" value="KAE8240056.1"/>
    <property type="molecule type" value="Genomic_DNA"/>
</dbReference>
<reference evidence="1" key="1">
    <citation type="submission" date="2016-04" db="EMBL/GenBank/DDBJ databases">
        <authorList>
            <person name="Nguyen H.D."/>
            <person name="Samba Siva P."/>
            <person name="Cullis J."/>
            <person name="Levesque C.A."/>
            <person name="Hambleton S."/>
        </authorList>
    </citation>
    <scope>NUCLEOTIDE SEQUENCE</scope>
    <source>
        <strain evidence="1">DAOMC 236416</strain>
    </source>
</reference>
<organism evidence="1 2">
    <name type="scientific">Tilletia indica</name>
    <dbReference type="NCBI Taxonomy" id="43049"/>
    <lineage>
        <taxon>Eukaryota</taxon>
        <taxon>Fungi</taxon>
        <taxon>Dikarya</taxon>
        <taxon>Basidiomycota</taxon>
        <taxon>Ustilaginomycotina</taxon>
        <taxon>Exobasidiomycetes</taxon>
        <taxon>Tilletiales</taxon>
        <taxon>Tilletiaceae</taxon>
        <taxon>Tilletia</taxon>
    </lineage>
</organism>